<dbReference type="RefSeq" id="WP_047231862.1">
    <property type="nucleotide sequence ID" value="NZ_JNBQ01000003.1"/>
</dbReference>
<accession>A0A0H2KVC5</accession>
<evidence type="ECO:0000313" key="3">
    <source>
        <dbReference type="Proteomes" id="UP000035265"/>
    </source>
</evidence>
<dbReference type="PANTHER" id="PTHR37017">
    <property type="entry name" value="AB HYDROLASE-1 DOMAIN-CONTAINING PROTEIN-RELATED"/>
    <property type="match status" value="1"/>
</dbReference>
<comment type="caution">
    <text evidence="2">The sequence shown here is derived from an EMBL/GenBank/DDBJ whole genome shotgun (WGS) entry which is preliminary data.</text>
</comment>
<dbReference type="InterPro" id="IPR052897">
    <property type="entry name" value="Sec-Metab_Biosynth_Hydrolase"/>
</dbReference>
<dbReference type="Proteomes" id="UP000035265">
    <property type="component" value="Unassembled WGS sequence"/>
</dbReference>
<gene>
    <name evidence="2" type="ORF">FB00_05735</name>
</gene>
<evidence type="ECO:0000259" key="1">
    <source>
        <dbReference type="Pfam" id="PF12697"/>
    </source>
</evidence>
<protein>
    <submittedName>
        <fullName evidence="2">Esterase</fullName>
    </submittedName>
</protein>
<dbReference type="InterPro" id="IPR000073">
    <property type="entry name" value="AB_hydrolase_1"/>
</dbReference>
<dbReference type="STRING" id="264251.FB00_05735"/>
<dbReference type="InterPro" id="IPR029058">
    <property type="entry name" value="AB_hydrolase_fold"/>
</dbReference>
<dbReference type="Pfam" id="PF12697">
    <property type="entry name" value="Abhydrolase_6"/>
    <property type="match status" value="1"/>
</dbReference>
<dbReference type="PANTHER" id="PTHR37017:SF11">
    <property type="entry name" value="ESTERASE_LIPASE_THIOESTERASE DOMAIN-CONTAINING PROTEIN"/>
    <property type="match status" value="1"/>
</dbReference>
<dbReference type="GO" id="GO:0003824">
    <property type="term" value="F:catalytic activity"/>
    <property type="evidence" value="ECO:0007669"/>
    <property type="project" value="UniProtKB-ARBA"/>
</dbReference>
<dbReference type="PATRIC" id="fig|264251.5.peg.1172"/>
<dbReference type="Gene3D" id="3.40.50.1820">
    <property type="entry name" value="alpha/beta hydrolase"/>
    <property type="match status" value="1"/>
</dbReference>
<keyword evidence="3" id="KW-1185">Reference proteome</keyword>
<evidence type="ECO:0000313" key="2">
    <source>
        <dbReference type="EMBL" id="KLN35789.1"/>
    </source>
</evidence>
<sequence length="245" mass="25575">MSNHDTTEQPLHVVLVPGFWLGAWAWDDVVPHLEAAGLVPHAVTLPGLDAGATARDRAGVTREDHVDAVARLVDGLDGRVALVGHSGGGPVVQQVADRDPARIERIVYVDTGPLVDGAALSSDLPADAAEVPLPDWETLAEDGSSLDGLDDAALARFRERAVPTPGPVARGTVHLANPARLDVPATVICSSIPSAVLAELAHPGPPLHTELGELTDLTYVDLPTGHWPMLSRPRDLAAALVDAVS</sequence>
<name>A0A0H2KVC5_9MICO</name>
<dbReference type="AlphaFoldDB" id="A0A0H2KVC5"/>
<dbReference type="SUPFAM" id="SSF53474">
    <property type="entry name" value="alpha/beta-Hydrolases"/>
    <property type="match status" value="1"/>
</dbReference>
<reference evidence="2 3" key="1">
    <citation type="submission" date="2014-05" db="EMBL/GenBank/DDBJ databases">
        <title>Cellulosimicrobium funkei U11 genome.</title>
        <authorList>
            <person name="Hu C."/>
            <person name="Gong Y."/>
            <person name="Wan W."/>
            <person name="Jiang M."/>
        </authorList>
    </citation>
    <scope>NUCLEOTIDE SEQUENCE [LARGE SCALE GENOMIC DNA]</scope>
    <source>
        <strain evidence="2 3">U11</strain>
    </source>
</reference>
<dbReference type="EMBL" id="JNBQ01000003">
    <property type="protein sequence ID" value="KLN35789.1"/>
    <property type="molecule type" value="Genomic_DNA"/>
</dbReference>
<organism evidence="2 3">
    <name type="scientific">Cellulosimicrobium funkei</name>
    <dbReference type="NCBI Taxonomy" id="264251"/>
    <lineage>
        <taxon>Bacteria</taxon>
        <taxon>Bacillati</taxon>
        <taxon>Actinomycetota</taxon>
        <taxon>Actinomycetes</taxon>
        <taxon>Micrococcales</taxon>
        <taxon>Promicromonosporaceae</taxon>
        <taxon>Cellulosimicrobium</taxon>
    </lineage>
</organism>
<proteinExistence type="predicted"/>
<feature type="domain" description="AB hydrolase-1" evidence="1">
    <location>
        <begin position="13"/>
        <end position="239"/>
    </location>
</feature>